<dbReference type="SMART" id="SM00957">
    <property type="entry name" value="SecA_DEAD"/>
    <property type="match status" value="1"/>
</dbReference>
<comment type="subcellular location">
    <subcellularLocation>
        <location evidence="12">Cell membrane</location>
        <topology evidence="12">Peripheral membrane protein</topology>
        <orientation evidence="12">Cytoplasmic side</orientation>
    </subcellularLocation>
    <subcellularLocation>
        <location evidence="12">Cytoplasm</location>
    </subcellularLocation>
    <subcellularLocation>
        <location evidence="1">Membrane</location>
        <topology evidence="1">Peripheral membrane protein</topology>
    </subcellularLocation>
    <text evidence="12">Distribution is 50-50.</text>
</comment>
<dbReference type="GO" id="GO:0005524">
    <property type="term" value="F:ATP binding"/>
    <property type="evidence" value="ECO:0007669"/>
    <property type="project" value="UniProtKB-UniRule"/>
</dbReference>
<dbReference type="Pfam" id="PF07516">
    <property type="entry name" value="SecA_SW"/>
    <property type="match status" value="1"/>
</dbReference>
<dbReference type="AlphaFoldDB" id="U4TK06"/>
<dbReference type="HAMAP" id="MF_01382">
    <property type="entry name" value="SecA"/>
    <property type="match status" value="1"/>
</dbReference>
<evidence type="ECO:0000256" key="2">
    <source>
        <dbReference type="ARBA" id="ARBA00007650"/>
    </source>
</evidence>
<keyword evidence="11 12" id="KW-0472">Membrane</keyword>
<evidence type="ECO:0000256" key="9">
    <source>
        <dbReference type="ARBA" id="ARBA00022967"/>
    </source>
</evidence>
<evidence type="ECO:0000313" key="15">
    <source>
        <dbReference type="EMBL" id="ERL64524.1"/>
    </source>
</evidence>
<dbReference type="OrthoDB" id="9762243at2"/>
<dbReference type="InterPro" id="IPR036670">
    <property type="entry name" value="SecA_X-link_sf"/>
</dbReference>
<evidence type="ECO:0000259" key="14">
    <source>
        <dbReference type="PROSITE" id="PS51196"/>
    </source>
</evidence>
<keyword evidence="9 12" id="KW-1278">Translocase</keyword>
<dbReference type="InterPro" id="IPR027417">
    <property type="entry name" value="P-loop_NTPase"/>
</dbReference>
<evidence type="ECO:0000256" key="12">
    <source>
        <dbReference type="HAMAP-Rule" id="MF_01382"/>
    </source>
</evidence>
<comment type="similarity">
    <text evidence="2 12">Belongs to the SecA family.</text>
</comment>
<protein>
    <recommendedName>
        <fullName evidence="12">Protein translocase subunit SecA</fullName>
        <ecNumber evidence="12">7.4.2.8</ecNumber>
    </recommendedName>
</protein>
<dbReference type="NCBIfam" id="TIGR03714">
    <property type="entry name" value="secA2"/>
    <property type="match status" value="1"/>
</dbReference>
<dbReference type="PRINTS" id="PR00906">
    <property type="entry name" value="SECA"/>
</dbReference>
<dbReference type="CDD" id="cd17928">
    <property type="entry name" value="DEXDc_SecA"/>
    <property type="match status" value="1"/>
</dbReference>
<dbReference type="InterPro" id="IPR022490">
    <property type="entry name" value="SecA2"/>
</dbReference>
<keyword evidence="3 12" id="KW-0813">Transport</keyword>
<dbReference type="GO" id="GO:0017038">
    <property type="term" value="P:protein import"/>
    <property type="evidence" value="ECO:0007669"/>
    <property type="project" value="InterPro"/>
</dbReference>
<dbReference type="GO" id="GO:0008564">
    <property type="term" value="F:protein-exporting ATPase activity"/>
    <property type="evidence" value="ECO:0007669"/>
    <property type="project" value="UniProtKB-EC"/>
</dbReference>
<evidence type="ECO:0000256" key="8">
    <source>
        <dbReference type="ARBA" id="ARBA00022927"/>
    </source>
</evidence>
<dbReference type="SMART" id="SM00958">
    <property type="entry name" value="SecA_PP_bind"/>
    <property type="match status" value="1"/>
</dbReference>
<keyword evidence="5 12" id="KW-0963">Cytoplasm</keyword>
<dbReference type="Gene3D" id="1.10.3060.10">
    <property type="entry name" value="Helical scaffold and wing domains of SecA"/>
    <property type="match status" value="1"/>
</dbReference>
<dbReference type="CDD" id="cd18803">
    <property type="entry name" value="SF2_C_secA"/>
    <property type="match status" value="1"/>
</dbReference>
<dbReference type="InterPro" id="IPR011116">
    <property type="entry name" value="SecA_Wing/Scaffold"/>
</dbReference>
<dbReference type="Pfam" id="PF01043">
    <property type="entry name" value="SecA_PP_bind"/>
    <property type="match status" value="1"/>
</dbReference>
<dbReference type="STRING" id="1231336.L248_0819"/>
<evidence type="ECO:0000256" key="7">
    <source>
        <dbReference type="ARBA" id="ARBA00022840"/>
    </source>
</evidence>
<accession>U4TK06</accession>
<dbReference type="GO" id="GO:0005829">
    <property type="term" value="C:cytosol"/>
    <property type="evidence" value="ECO:0007669"/>
    <property type="project" value="TreeGrafter"/>
</dbReference>
<comment type="catalytic activity">
    <reaction evidence="12">
        <text>ATP + H2O + cellular proteinSide 1 = ADP + phosphate + cellular proteinSide 2.</text>
        <dbReference type="EC" id="7.4.2.8"/>
    </reaction>
</comment>
<evidence type="ECO:0000256" key="6">
    <source>
        <dbReference type="ARBA" id="ARBA00022741"/>
    </source>
</evidence>
<dbReference type="PROSITE" id="PS51192">
    <property type="entry name" value="HELICASE_ATP_BIND_1"/>
    <property type="match status" value="1"/>
</dbReference>
<dbReference type="PROSITE" id="PS51196">
    <property type="entry name" value="SECA_MOTOR_DEAD"/>
    <property type="match status" value="1"/>
</dbReference>
<dbReference type="InterPro" id="IPR036266">
    <property type="entry name" value="SecA_Wing/Scaffold_sf"/>
</dbReference>
<evidence type="ECO:0000313" key="16">
    <source>
        <dbReference type="Proteomes" id="UP000030647"/>
    </source>
</evidence>
<feature type="domain" description="SecA family profile" evidence="14">
    <location>
        <begin position="1"/>
        <end position="554"/>
    </location>
</feature>
<proteinExistence type="inferred from homology"/>
<dbReference type="SUPFAM" id="SSF81767">
    <property type="entry name" value="Pre-protein crosslinking domain of SecA"/>
    <property type="match status" value="1"/>
</dbReference>
<dbReference type="GO" id="GO:0065002">
    <property type="term" value="P:intracellular protein transmembrane transport"/>
    <property type="evidence" value="ECO:0007669"/>
    <property type="project" value="UniProtKB-UniRule"/>
</dbReference>
<keyword evidence="8 12" id="KW-0653">Protein transport</keyword>
<feature type="binding site" evidence="12">
    <location>
        <position position="476"/>
    </location>
    <ligand>
        <name>ATP</name>
        <dbReference type="ChEBI" id="CHEBI:30616"/>
    </ligand>
</feature>
<dbReference type="NCBIfam" id="NF006630">
    <property type="entry name" value="PRK09200.1"/>
    <property type="match status" value="1"/>
</dbReference>
<dbReference type="InterPro" id="IPR014018">
    <property type="entry name" value="SecA_motor_DEAD"/>
</dbReference>
<dbReference type="SUPFAM" id="SSF81886">
    <property type="entry name" value="Helical scaffold and wing domains of SecA"/>
    <property type="match status" value="1"/>
</dbReference>
<dbReference type="InterPro" id="IPR011130">
    <property type="entry name" value="SecA_preprotein_X-link_dom"/>
</dbReference>
<dbReference type="InterPro" id="IPR014001">
    <property type="entry name" value="Helicase_ATP-bd"/>
</dbReference>
<evidence type="ECO:0000256" key="5">
    <source>
        <dbReference type="ARBA" id="ARBA00022490"/>
    </source>
</evidence>
<name>U4TK06_9LACO</name>
<gene>
    <name evidence="12" type="primary">secA</name>
    <name evidence="15" type="ORF">L248_0819</name>
</gene>
<dbReference type="InterPro" id="IPR000185">
    <property type="entry name" value="SecA"/>
</dbReference>
<feature type="domain" description="Helicase ATP-binding" evidence="13">
    <location>
        <begin position="65"/>
        <end position="230"/>
    </location>
</feature>
<evidence type="ECO:0000256" key="4">
    <source>
        <dbReference type="ARBA" id="ARBA00022475"/>
    </source>
</evidence>
<keyword evidence="16" id="KW-1185">Reference proteome</keyword>
<dbReference type="InterPro" id="IPR044722">
    <property type="entry name" value="SecA_SF2_C"/>
</dbReference>
<dbReference type="FunFam" id="3.40.50.300:FF:000429">
    <property type="entry name" value="Preprotein translocase subunit SecA"/>
    <property type="match status" value="1"/>
</dbReference>
<evidence type="ECO:0000256" key="3">
    <source>
        <dbReference type="ARBA" id="ARBA00022448"/>
    </source>
</evidence>
<keyword evidence="7 12" id="KW-0067">ATP-binding</keyword>
<dbReference type="HOGENOM" id="CLU_005314_3_2_9"/>
<evidence type="ECO:0000256" key="11">
    <source>
        <dbReference type="ARBA" id="ARBA00023136"/>
    </source>
</evidence>
<evidence type="ECO:0000256" key="10">
    <source>
        <dbReference type="ARBA" id="ARBA00023010"/>
    </source>
</evidence>
<dbReference type="Gene3D" id="3.90.1440.10">
    <property type="entry name" value="SecA, preprotein cross-linking domain"/>
    <property type="match status" value="1"/>
</dbReference>
<comment type="function">
    <text evidence="12">Part of the Sec protein translocase complex. Interacts with the SecYEG preprotein conducting channel. Has a central role in coupling the hydrolysis of ATP to the transfer of proteins into and across the cell membrane, serving as an ATP-driven molecular motor driving the stepwise translocation of polypeptide chains across the membrane.</text>
</comment>
<dbReference type="EMBL" id="KI271596">
    <property type="protein sequence ID" value="ERL64524.1"/>
    <property type="molecule type" value="Genomic_DNA"/>
</dbReference>
<dbReference type="EC" id="7.4.2.8" evidence="12"/>
<keyword evidence="10 12" id="KW-0811">Translocation</keyword>
<keyword evidence="4 12" id="KW-1003">Cell membrane</keyword>
<keyword evidence="6 12" id="KW-0547">Nucleotide-binding</keyword>
<evidence type="ECO:0000256" key="1">
    <source>
        <dbReference type="ARBA" id="ARBA00004170"/>
    </source>
</evidence>
<dbReference type="GO" id="GO:0031522">
    <property type="term" value="C:cell envelope Sec protein transport complex"/>
    <property type="evidence" value="ECO:0007669"/>
    <property type="project" value="TreeGrafter"/>
</dbReference>
<dbReference type="Gene3D" id="3.40.50.300">
    <property type="entry name" value="P-loop containing nucleotide triphosphate hydrolases"/>
    <property type="match status" value="3"/>
</dbReference>
<feature type="binding site" evidence="12">
    <location>
        <begin position="81"/>
        <end position="85"/>
    </location>
    <ligand>
        <name>ATP</name>
        <dbReference type="ChEBI" id="CHEBI:30616"/>
    </ligand>
</feature>
<comment type="subunit">
    <text evidence="12">Monomer and homodimer. Part of the essential Sec protein translocation apparatus which comprises SecA, SecYEG and auxiliary proteins SecDF. Other proteins may also be involved.</text>
</comment>
<feature type="binding site" evidence="12">
    <location>
        <position position="63"/>
    </location>
    <ligand>
        <name>ATP</name>
        <dbReference type="ChEBI" id="CHEBI:30616"/>
    </ligand>
</feature>
<dbReference type="Pfam" id="PF21090">
    <property type="entry name" value="P-loop_SecA"/>
    <property type="match status" value="2"/>
</dbReference>
<dbReference type="PANTHER" id="PTHR30612">
    <property type="entry name" value="SECA INNER MEMBRANE COMPONENT OF SEC PROTEIN SECRETION SYSTEM"/>
    <property type="match status" value="1"/>
</dbReference>
<organism evidence="15 16">
    <name type="scientific">Schleiferilactobacillus shenzhenensis LY-73</name>
    <dbReference type="NCBI Taxonomy" id="1231336"/>
    <lineage>
        <taxon>Bacteria</taxon>
        <taxon>Bacillati</taxon>
        <taxon>Bacillota</taxon>
        <taxon>Bacilli</taxon>
        <taxon>Lactobacillales</taxon>
        <taxon>Lactobacillaceae</taxon>
        <taxon>Schleiferilactobacillus</taxon>
    </lineage>
</organism>
<dbReference type="eggNOG" id="COG0653">
    <property type="taxonomic scope" value="Bacteria"/>
</dbReference>
<dbReference type="GO" id="GO:0005886">
    <property type="term" value="C:plasma membrane"/>
    <property type="evidence" value="ECO:0007669"/>
    <property type="project" value="UniProtKB-SubCell"/>
</dbReference>
<sequence>MRRIMALHDDYAAMTDADLQAQTKQFQQQLSAGTALADILVPAYATVAEADQRVLGMRPYDTQILGAVVMADRNVAEMKTGEGKTLMATLPMYLHGLTGPGNFLITANAYLANRDAAQMGRVYRWLGLTVQAGASASGQTGDDDGRDKQAIYSADIVYTTNGALGFDYLIDNLASTPADQYIPPFQFALLDEVDAVLLDMASMPLIISGAPRVQSNLYTLADDAIRLLTEDVDYELSDDTKQVWFTDHGIDFLAQYFAVPTLLDKPRRALYRHLVMALKVNFTLVRDRDYVVADNQVYLLDLSNGRKLTGMKLEAGLHQAIEAKEHVPLTPQTRAMASITFQNLFRMFPQLAGMTGTAMTDAAELQETYGLQVVPIPTHKPSIRVDRPDQLFPTVRAKVAATLPIVRAAHARQQPVLIETGSVSMSVLYSRVLLNEGLPHNLLNARSAAKEAQIVAEAGRLGAITVATSMAGRGTDIHLDPAVPGLGGLLVIGTERMSSARVDNQLRGRAGRQGYPGATQFFTSLEDRIMIEHAPKWVDKFRLHYTAQEAAQASGDTLPQPLVKSKFRRVVAKAQKVTQNGQRSSRFQTLQFDEVFRLQRQYIYSLRDRVMVMAAEPLNALFQKVLGRAITDFLADHSAESVGVLGDFIINHIDRHFRLNELIVNRTLMTRQKELRPYLAALAQKQWEKQADQLPEDQFLAFQRLVFLRALDNAWIEQVDTLQQLKTVVGDRARGQRDPTFEYQKEARRAFRTMSGDFALRAMTQLLLSELHVDPASGSVDVTFP</sequence>
<dbReference type="Proteomes" id="UP000030647">
    <property type="component" value="Unassembled WGS sequence"/>
</dbReference>
<evidence type="ECO:0000259" key="13">
    <source>
        <dbReference type="PROSITE" id="PS51192"/>
    </source>
</evidence>
<reference evidence="16" key="1">
    <citation type="journal article" date="2013" name="Genome Announc.">
        <title>Whole-Genome Sequencing of Lactobacillus shenzhenensis Strain LY-73T.</title>
        <authorList>
            <person name="Lin Z."/>
            <person name="Liu Z."/>
            <person name="Yang R."/>
            <person name="Zou Y."/>
            <person name="Wan D."/>
            <person name="Chen J."/>
            <person name="Guo M."/>
            <person name="Zhao J."/>
            <person name="Fang C."/>
            <person name="Yang R."/>
            <person name="Liu F."/>
        </authorList>
    </citation>
    <scope>NUCLEOTIDE SEQUENCE [LARGE SCALE GENOMIC DNA]</scope>
    <source>
        <strain evidence="16">LY-73</strain>
    </source>
</reference>
<dbReference type="GO" id="GO:0006605">
    <property type="term" value="P:protein targeting"/>
    <property type="evidence" value="ECO:0007669"/>
    <property type="project" value="UniProtKB-UniRule"/>
</dbReference>
<dbReference type="InterPro" id="IPR011115">
    <property type="entry name" value="SecA_DEAD"/>
</dbReference>
<dbReference type="PANTHER" id="PTHR30612:SF0">
    <property type="entry name" value="CHLOROPLAST PROTEIN-TRANSPORTING ATPASE"/>
    <property type="match status" value="1"/>
</dbReference>
<dbReference type="GO" id="GO:0043952">
    <property type="term" value="P:protein transport by the Sec complex"/>
    <property type="evidence" value="ECO:0007669"/>
    <property type="project" value="TreeGrafter"/>
</dbReference>
<dbReference type="Pfam" id="PF07517">
    <property type="entry name" value="SecA_DEAD"/>
    <property type="match status" value="1"/>
</dbReference>
<dbReference type="SUPFAM" id="SSF52540">
    <property type="entry name" value="P-loop containing nucleoside triphosphate hydrolases"/>
    <property type="match status" value="2"/>
</dbReference>